<name>X1TK18_9ZZZZ</name>
<sequence length="245" mass="26891">MNRKTLFWPLLLAAAFTLGVLAAQVHAGAIFLPLVTRAWDGEPVATPPPPGTVMVQSVHYDASKQRFYGELVNYTACTVTASGVTLYLLNADGLPVANMTGYSMAPLLAPGERTPFRVYWYDPLPAWDSYLIYPDWHPVERLTVQSAAFTERQYGGWQLTVTVHNQLPVRVESLTLGIVVYGIAGEVIGYDARAEVLGPLEPGGTLEVEHIFYPWDWDAEDQPVACAAFAIPCGGSLYSLMEQEP</sequence>
<gene>
    <name evidence="1" type="ORF">S12H4_14196</name>
</gene>
<reference evidence="1" key="1">
    <citation type="journal article" date="2014" name="Front. Microbiol.">
        <title>High frequency of phylogenetically diverse reductive dehalogenase-homologous genes in deep subseafloor sedimentary metagenomes.</title>
        <authorList>
            <person name="Kawai M."/>
            <person name="Futagami T."/>
            <person name="Toyoda A."/>
            <person name="Takaki Y."/>
            <person name="Nishi S."/>
            <person name="Hori S."/>
            <person name="Arai W."/>
            <person name="Tsubouchi T."/>
            <person name="Morono Y."/>
            <person name="Uchiyama I."/>
            <person name="Ito T."/>
            <person name="Fujiyama A."/>
            <person name="Inagaki F."/>
            <person name="Takami H."/>
        </authorList>
    </citation>
    <scope>NUCLEOTIDE SEQUENCE</scope>
    <source>
        <strain evidence="1">Expedition CK06-06</strain>
    </source>
</reference>
<organism evidence="1">
    <name type="scientific">marine sediment metagenome</name>
    <dbReference type="NCBI Taxonomy" id="412755"/>
    <lineage>
        <taxon>unclassified sequences</taxon>
        <taxon>metagenomes</taxon>
        <taxon>ecological metagenomes</taxon>
    </lineage>
</organism>
<dbReference type="AlphaFoldDB" id="X1TK18"/>
<accession>X1TK18</accession>
<evidence type="ECO:0000313" key="1">
    <source>
        <dbReference type="EMBL" id="GAI80384.1"/>
    </source>
</evidence>
<comment type="caution">
    <text evidence="1">The sequence shown here is derived from an EMBL/GenBank/DDBJ whole genome shotgun (WGS) entry which is preliminary data.</text>
</comment>
<dbReference type="EMBL" id="BARW01006761">
    <property type="protein sequence ID" value="GAI80384.1"/>
    <property type="molecule type" value="Genomic_DNA"/>
</dbReference>
<proteinExistence type="predicted"/>
<protein>
    <submittedName>
        <fullName evidence="1">Uncharacterized protein</fullName>
    </submittedName>
</protein>